<sequence>MCLRHECVRLQLKLSPALLGVSRSGGGCEFPGVHGVPAFMLEPDDCSHLMVGGSAHRRYCARG</sequence>
<organism evidence="1 2">
    <name type="scientific">Prescottella equi ATCC 33707</name>
    <dbReference type="NCBI Taxonomy" id="525370"/>
    <lineage>
        <taxon>Bacteria</taxon>
        <taxon>Bacillati</taxon>
        <taxon>Actinomycetota</taxon>
        <taxon>Actinomycetes</taxon>
        <taxon>Mycobacteriales</taxon>
        <taxon>Nocardiaceae</taxon>
        <taxon>Prescottella</taxon>
    </lineage>
</organism>
<dbReference type="Proteomes" id="UP000004245">
    <property type="component" value="Unassembled WGS sequence"/>
</dbReference>
<comment type="caution">
    <text evidence="1">The sequence shown here is derived from an EMBL/GenBank/DDBJ whole genome shotgun (WGS) entry which is preliminary data.</text>
</comment>
<accession>E9SZ88</accession>
<dbReference type="AlphaFoldDB" id="E9SZ88"/>
<dbReference type="HOGENOM" id="CLU_2882983_0_0_11"/>
<dbReference type="EMBL" id="ADNW02000007">
    <property type="protein sequence ID" value="EGD24845.1"/>
    <property type="molecule type" value="Genomic_DNA"/>
</dbReference>
<proteinExistence type="predicted"/>
<name>E9SZ88_RHOHA</name>
<reference evidence="1" key="1">
    <citation type="submission" date="2011-01" db="EMBL/GenBank/DDBJ databases">
        <authorList>
            <person name="Muzny D."/>
            <person name="Qin X."/>
            <person name="Buhay C."/>
            <person name="Dugan-Rocha S."/>
            <person name="Ding Y."/>
            <person name="Chen G."/>
            <person name="Hawes A."/>
            <person name="Holder M."/>
            <person name="Jhangiani S."/>
            <person name="Johnson A."/>
            <person name="Khan Z."/>
            <person name="Li Z."/>
            <person name="Liu W."/>
            <person name="Liu X."/>
            <person name="Perez L."/>
            <person name="Shen H."/>
            <person name="Wang Q."/>
            <person name="Watt J."/>
            <person name="Xi L."/>
            <person name="Xin Y."/>
            <person name="Zhou J."/>
            <person name="Deng J."/>
            <person name="Jiang H."/>
            <person name="Liu Y."/>
            <person name="Qu J."/>
            <person name="Song X.-Z."/>
            <person name="Zhang L."/>
            <person name="Villasana D."/>
            <person name="Johnson A."/>
            <person name="Liu J."/>
            <person name="Liyanage D."/>
            <person name="Lorensuhewa L."/>
            <person name="Robinson T."/>
            <person name="Song A."/>
            <person name="Song B.-B."/>
            <person name="Dinh H."/>
            <person name="Thornton R."/>
            <person name="Coyle M."/>
            <person name="Francisco L."/>
            <person name="Jackson L."/>
            <person name="Javaid M."/>
            <person name="Korchina V."/>
            <person name="Kovar C."/>
            <person name="Mata R."/>
            <person name="Mathew T."/>
            <person name="Ngo R."/>
            <person name="Nguyen L."/>
            <person name="Nguyen N."/>
            <person name="Okwuonu G."/>
            <person name="Ongeri F."/>
            <person name="Pham C."/>
            <person name="Simmons D."/>
            <person name="Wilczek-Boney K."/>
            <person name="Hale W."/>
            <person name="Jakkamsetti A."/>
            <person name="Pham P."/>
            <person name="Ruth R."/>
            <person name="San Lucas F."/>
            <person name="Warren J."/>
            <person name="Zhang J."/>
            <person name="Zhao Z."/>
            <person name="Zhou C."/>
            <person name="Zhu D."/>
            <person name="Lee S."/>
            <person name="Bess C."/>
            <person name="Blankenburg K."/>
            <person name="Forbes L."/>
            <person name="Fu Q."/>
            <person name="Gubbala S."/>
            <person name="Hirani K."/>
            <person name="Jayaseelan J.C."/>
            <person name="Lara F."/>
            <person name="Munidasa M."/>
            <person name="Palculict T."/>
            <person name="Patil S."/>
            <person name="Pu L.-L."/>
            <person name="Saada N."/>
            <person name="Tang L."/>
            <person name="Weissenberger G."/>
            <person name="Zhu Y."/>
            <person name="Hemphill L."/>
            <person name="Shang Y."/>
            <person name="Youmans B."/>
            <person name="Ayvaz T."/>
            <person name="Ross M."/>
            <person name="Santibanez J."/>
            <person name="Aqrawi P."/>
            <person name="Gross S."/>
            <person name="Joshi V."/>
            <person name="Fowler G."/>
            <person name="Nazareth L."/>
            <person name="Reid J."/>
            <person name="Worley K."/>
            <person name="Petrosino J."/>
            <person name="Highlander S."/>
            <person name="Gibbs R."/>
        </authorList>
    </citation>
    <scope>NUCLEOTIDE SEQUENCE [LARGE SCALE GENOMIC DNA]</scope>
    <source>
        <strain evidence="1">ATCC 33707</strain>
    </source>
</reference>
<keyword evidence="2" id="KW-1185">Reference proteome</keyword>
<protein>
    <submittedName>
        <fullName evidence="1">Uncharacterized protein</fullName>
    </submittedName>
</protein>
<evidence type="ECO:0000313" key="1">
    <source>
        <dbReference type="EMBL" id="EGD24845.1"/>
    </source>
</evidence>
<gene>
    <name evidence="1" type="ORF">HMPREF0724_11380</name>
</gene>
<evidence type="ECO:0000313" key="2">
    <source>
        <dbReference type="Proteomes" id="UP000004245"/>
    </source>
</evidence>